<dbReference type="RefSeq" id="XP_013330860.1">
    <property type="nucleotide sequence ID" value="XM_013475406.1"/>
</dbReference>
<protein>
    <recommendedName>
        <fullName evidence="1">F-box domain-containing protein</fullName>
    </recommendedName>
</protein>
<dbReference type="InterPro" id="IPR032675">
    <property type="entry name" value="LRR_dom_sf"/>
</dbReference>
<feature type="domain" description="F-box" evidence="1">
    <location>
        <begin position="51"/>
        <end position="96"/>
    </location>
</feature>
<sequence>MAMRHKMLDLLIPIPTTVETVAGTDSYGKEVMPPVPLSFDRINEGRPPSSNAPLFELPLEILWRILLYVPSDSLASLAFVNRDCRQLARSRQFVSVSLNYSTTSMRLLDHLLHEGGQRYANNGRTILPSIGACVRQLRVATEPDLVVRGHDLEPDDYSDDERDSKWNDAHSAFYGAYLPTIQNVVSCSLPNLRLLIWEDNVQVDECFFHDIMKSPIQYLKLRHIKVAEEYQVSLPPKLTGRAWPLQSLYLALSWTWLGESPVRSTLPLCISLLRLCAASLESLVWVGSLTEAETKCHVEGWDLSLPPFERLRDLQMPFLGPIISGTRVLEALIPPEGQCYLRSLSVDLDNPSFHGYLRKRGRITSLQRLVVETLGPANGAFDFLKANDHVSTLSILYYRTSSDILTNRLLPILSRSFTNLTSLRLTWKKPRIPAEALRYISTLKSLEQIYLSAGNQDGYQPNWLVDHAAMRQTFSQLPNLRKFAFAYDTYDNGQPESDVEFYYEDMGIPEALAEVINDARGRFIRGELELIDGPFTELVEKAWERIHLRKMLSEADKYLQEMPDNHLGWMYFGQIPMGVKSVDGQRKAYPLSPKRDNCATFLEKMFNWKTYEIV</sequence>
<dbReference type="Proteomes" id="UP000053958">
    <property type="component" value="Unassembled WGS sequence"/>
</dbReference>
<gene>
    <name evidence="2" type="ORF">T310_1787</name>
</gene>
<organism evidence="2 3">
    <name type="scientific">Rasamsonia emersonii (strain ATCC 16479 / CBS 393.64 / IMI 116815)</name>
    <dbReference type="NCBI Taxonomy" id="1408163"/>
    <lineage>
        <taxon>Eukaryota</taxon>
        <taxon>Fungi</taxon>
        <taxon>Dikarya</taxon>
        <taxon>Ascomycota</taxon>
        <taxon>Pezizomycotina</taxon>
        <taxon>Eurotiomycetes</taxon>
        <taxon>Eurotiomycetidae</taxon>
        <taxon>Eurotiales</taxon>
        <taxon>Trichocomaceae</taxon>
        <taxon>Rasamsonia</taxon>
    </lineage>
</organism>
<dbReference type="Gene3D" id="3.80.10.10">
    <property type="entry name" value="Ribonuclease Inhibitor"/>
    <property type="match status" value="1"/>
</dbReference>
<keyword evidence="3" id="KW-1185">Reference proteome</keyword>
<dbReference type="AlphaFoldDB" id="A0A0F4Z2Z9"/>
<dbReference type="InterPro" id="IPR001810">
    <property type="entry name" value="F-box_dom"/>
</dbReference>
<dbReference type="EMBL" id="LASV01000072">
    <property type="protein sequence ID" value="KKA24248.1"/>
    <property type="molecule type" value="Genomic_DNA"/>
</dbReference>
<dbReference type="SUPFAM" id="SSF81383">
    <property type="entry name" value="F-box domain"/>
    <property type="match status" value="1"/>
</dbReference>
<comment type="caution">
    <text evidence="2">The sequence shown here is derived from an EMBL/GenBank/DDBJ whole genome shotgun (WGS) entry which is preliminary data.</text>
</comment>
<dbReference type="CDD" id="cd09917">
    <property type="entry name" value="F-box_SF"/>
    <property type="match status" value="1"/>
</dbReference>
<dbReference type="OrthoDB" id="4227184at2759"/>
<dbReference type="SUPFAM" id="SSF52047">
    <property type="entry name" value="RNI-like"/>
    <property type="match status" value="1"/>
</dbReference>
<proteinExistence type="predicted"/>
<evidence type="ECO:0000313" key="2">
    <source>
        <dbReference type="EMBL" id="KKA24248.1"/>
    </source>
</evidence>
<dbReference type="Pfam" id="PF00646">
    <property type="entry name" value="F-box"/>
    <property type="match status" value="1"/>
</dbReference>
<evidence type="ECO:0000313" key="3">
    <source>
        <dbReference type="Proteomes" id="UP000053958"/>
    </source>
</evidence>
<dbReference type="PROSITE" id="PS50181">
    <property type="entry name" value="FBOX"/>
    <property type="match status" value="1"/>
</dbReference>
<name>A0A0F4Z2Z9_RASE3</name>
<accession>A0A0F4Z2Z9</accession>
<evidence type="ECO:0000259" key="1">
    <source>
        <dbReference type="PROSITE" id="PS50181"/>
    </source>
</evidence>
<dbReference type="InterPro" id="IPR036047">
    <property type="entry name" value="F-box-like_dom_sf"/>
</dbReference>
<reference evidence="2 3" key="1">
    <citation type="submission" date="2015-04" db="EMBL/GenBank/DDBJ databases">
        <authorList>
            <person name="Heijne W.H."/>
            <person name="Fedorova N.D."/>
            <person name="Nierman W.C."/>
            <person name="Vollebregt A.W."/>
            <person name="Zhao Z."/>
            <person name="Wu L."/>
            <person name="Kumar M."/>
            <person name="Stam H."/>
            <person name="van den Berg M.A."/>
            <person name="Pel H.J."/>
        </authorList>
    </citation>
    <scope>NUCLEOTIDE SEQUENCE [LARGE SCALE GENOMIC DNA]</scope>
    <source>
        <strain evidence="2 3">CBS 393.64</strain>
    </source>
</reference>
<dbReference type="GeneID" id="25314138"/>